<reference evidence="3" key="1">
    <citation type="submission" date="2017-09" db="EMBL/GenBank/DDBJ databases">
        <title>Depth-based differentiation of microbial function through sediment-hosted aquifers and enrichment of novel symbionts in the deep terrestrial subsurface.</title>
        <authorList>
            <person name="Probst A.J."/>
            <person name="Ladd B."/>
            <person name="Jarett J.K."/>
            <person name="Geller-Mcgrath D.E."/>
            <person name="Sieber C.M.K."/>
            <person name="Emerson J.B."/>
            <person name="Anantharaman K."/>
            <person name="Thomas B.C."/>
            <person name="Malmstrom R."/>
            <person name="Stieglmeier M."/>
            <person name="Klingl A."/>
            <person name="Woyke T."/>
            <person name="Ryan C.M."/>
            <person name="Banfield J.F."/>
        </authorList>
    </citation>
    <scope>NUCLEOTIDE SEQUENCE [LARGE SCALE GENOMIC DNA]</scope>
</reference>
<feature type="region of interest" description="Disordered" evidence="1">
    <location>
        <begin position="1"/>
        <end position="22"/>
    </location>
</feature>
<organism evidence="2 3">
    <name type="scientific">Candidatus Uhrbacteria bacterium CG_4_9_14_3_um_filter_50_9</name>
    <dbReference type="NCBI Taxonomy" id="1975035"/>
    <lineage>
        <taxon>Bacteria</taxon>
        <taxon>Candidatus Uhriibacteriota</taxon>
    </lineage>
</organism>
<dbReference type="EMBL" id="PFWU01000040">
    <property type="protein sequence ID" value="PJA45409.1"/>
    <property type="molecule type" value="Genomic_DNA"/>
</dbReference>
<protein>
    <submittedName>
        <fullName evidence="2">Uncharacterized protein</fullName>
    </submittedName>
</protein>
<accession>A0A2M7XC28</accession>
<feature type="compositionally biased region" description="Pro residues" evidence="1">
    <location>
        <begin position="1"/>
        <end position="11"/>
    </location>
</feature>
<dbReference type="Proteomes" id="UP000229385">
    <property type="component" value="Unassembled WGS sequence"/>
</dbReference>
<evidence type="ECO:0000313" key="3">
    <source>
        <dbReference type="Proteomes" id="UP000229385"/>
    </source>
</evidence>
<evidence type="ECO:0000256" key="1">
    <source>
        <dbReference type="SAM" id="MobiDB-lite"/>
    </source>
</evidence>
<gene>
    <name evidence="2" type="ORF">CO174_03385</name>
</gene>
<evidence type="ECO:0000313" key="2">
    <source>
        <dbReference type="EMBL" id="PJA45409.1"/>
    </source>
</evidence>
<dbReference type="AlphaFoldDB" id="A0A2M7XC28"/>
<comment type="caution">
    <text evidence="2">The sequence shown here is derived from an EMBL/GenBank/DDBJ whole genome shotgun (WGS) entry which is preliminary data.</text>
</comment>
<proteinExistence type="predicted"/>
<name>A0A2M7XC28_9BACT</name>
<sequence>MEDPFSKPPCGPTFVLDDDPANHNPTLMSSTSVRYNAITLSFLPYKRDHRLAKNVRSLRVRTSRRRARRAVRELLSQMKELYARTP</sequence>